<evidence type="ECO:0000256" key="10">
    <source>
        <dbReference type="SAM" id="MobiDB-lite"/>
    </source>
</evidence>
<dbReference type="EMBL" id="KP771904">
    <property type="protein sequence ID" value="AKG57203.1"/>
    <property type="molecule type" value="Genomic_DNA"/>
</dbReference>
<keyword evidence="9" id="KW-1035">Host cytoplasm</keyword>
<comment type="subunit">
    <text evidence="5">Interacts (via C-terminus) with UL16.</text>
</comment>
<dbReference type="GO" id="GO:0030430">
    <property type="term" value="C:host cell cytoplasm"/>
    <property type="evidence" value="ECO:0007669"/>
    <property type="project" value="UniProtKB-SubCell"/>
</dbReference>
<organism evidence="11">
    <name type="scientific">Human herpesvirus 3</name>
    <name type="common">HHV-3</name>
    <name type="synonym">Varicella-zoster virus</name>
    <dbReference type="NCBI Taxonomy" id="10335"/>
    <lineage>
        <taxon>Viruses</taxon>
        <taxon>Duplodnaviria</taxon>
        <taxon>Heunggongvirae</taxon>
        <taxon>Peploviricota</taxon>
        <taxon>Herviviricetes</taxon>
        <taxon>Herpesvirales</taxon>
        <taxon>Orthoherpesviridae</taxon>
        <taxon>Alphaherpesvirinae</taxon>
        <taxon>Varicellovirus</taxon>
        <taxon>Varicellovirus humanalpha3</taxon>
    </lineage>
</organism>
<reference evidence="11" key="1">
    <citation type="journal article" date="2015" name="J. Virol.">
        <title>Recombination of Globally Circulating Varicella-Zoster Virus.</title>
        <authorList>
            <person name="Norberg P."/>
            <person name="Depledge D.P."/>
            <person name="Kundu S."/>
            <person name="Atkinson C."/>
            <person name="Brown J."/>
            <person name="Haque T."/>
            <person name="Hussaini Y."/>
            <person name="MacMahon E."/>
            <person name="Molyneaux P."/>
            <person name="Papaevangelou V."/>
            <person name="Sengupta N."/>
            <person name="Koay E.S."/>
            <person name="Tang J.W."/>
            <person name="Underhill G.S."/>
            <person name="Grahn A."/>
            <person name="Studahl M."/>
            <person name="Breuer J."/>
            <person name="Bergstrom T."/>
        </authorList>
    </citation>
    <scope>NUCLEOTIDE SEQUENCE</scope>
    <source>
        <strain evidence="11">Var/Cli/BAL/UK/2402/2009</strain>
    </source>
</reference>
<dbReference type="GO" id="GO:0019033">
    <property type="term" value="C:viral tegument"/>
    <property type="evidence" value="ECO:0007669"/>
    <property type="project" value="UniProtKB-SubCell"/>
</dbReference>
<keyword evidence="6" id="KW-1048">Host nucleus</keyword>
<evidence type="ECO:0000256" key="8">
    <source>
        <dbReference type="ARBA" id="ARBA00022844"/>
    </source>
</evidence>
<protein>
    <submittedName>
        <fullName evidence="11">ORF38</fullName>
    </submittedName>
</protein>
<evidence type="ECO:0000256" key="6">
    <source>
        <dbReference type="ARBA" id="ARBA00022562"/>
    </source>
</evidence>
<evidence type="ECO:0000256" key="1">
    <source>
        <dbReference type="ARBA" id="ARBA00004147"/>
    </source>
</evidence>
<evidence type="ECO:0000256" key="2">
    <source>
        <dbReference type="ARBA" id="ARBA00004192"/>
    </source>
</evidence>
<keyword evidence="7" id="KW-0920">Virion tegument</keyword>
<comment type="similarity">
    <text evidence="4">Belongs to the alphaherpesvirinae UL21 protein family.</text>
</comment>
<evidence type="ECO:0000313" key="11">
    <source>
        <dbReference type="EMBL" id="AKG57203.1"/>
    </source>
</evidence>
<evidence type="ECO:0000256" key="7">
    <source>
        <dbReference type="ARBA" id="ARBA00022580"/>
    </source>
</evidence>
<gene>
    <name evidence="11" type="primary">ORF38</name>
</gene>
<name>A0A0F7GM31_HHV3</name>
<comment type="subcellular location">
    <subcellularLocation>
        <location evidence="2">Host cytoplasm</location>
    </subcellularLocation>
    <subcellularLocation>
        <location evidence="1">Host nucleus</location>
    </subcellularLocation>
    <subcellularLocation>
        <location evidence="3">Virion tegument</location>
    </subcellularLocation>
</comment>
<proteinExistence type="inferred from homology"/>
<dbReference type="InterPro" id="IPR004936">
    <property type="entry name" value="Herpes_UL21"/>
</dbReference>
<keyword evidence="8" id="KW-0946">Virion</keyword>
<dbReference type="GO" id="GO:0042025">
    <property type="term" value="C:host cell nucleus"/>
    <property type="evidence" value="ECO:0007669"/>
    <property type="project" value="UniProtKB-SubCell"/>
</dbReference>
<evidence type="ECO:0000256" key="5">
    <source>
        <dbReference type="ARBA" id="ARBA00011688"/>
    </source>
</evidence>
<organismHost>
    <name type="scientific">Homo sapiens</name>
    <name type="common">Human</name>
    <dbReference type="NCBI Taxonomy" id="9606"/>
</organismHost>
<evidence type="ECO:0000256" key="4">
    <source>
        <dbReference type="ARBA" id="ARBA00010934"/>
    </source>
</evidence>
<feature type="region of interest" description="Disordered" evidence="10">
    <location>
        <begin position="224"/>
        <end position="248"/>
    </location>
</feature>
<accession>A0A0F7GM31</accession>
<sequence>MEFPYHSTVSYNGVTFYFNERATRAYFICGGCLISIPRKHGGEIAKFGHVVRGVGPGDRSVASYVRSELNRTGKTWAVSSNNNCVFLDRVALLAAGSGAVDRDLCGTFDVEVEDPTLADYLVSLPVTHLTLVAGVDVTRENKLKLFPTPTAINTTNGFMYVPNEASFSLVYMRMLELPEGLQELVSGLFDGTPEIRDALNGSNDDEKTSIIVSRRAADVVTEDAKADDVPISGEPYSEKQPRRRKKSDHITLSNFVQIRTIPRVMDIWDPRHKATTHCIRALSCAVFFADEVIFKARKWPGLEDELNEARETIYTAVVAVYGERGELPFFGHAYGRDLTSCQRFVIVQYILSRWEAFNCYAVIEDLTRSYVNALPSDDDTDQVAQDLIRTIVDTANSLLREVGFIGTLAETLLFLPLPQLPCYKETSHLAKKEGVRILRLAKTGVGLSDTVPVDVSVTERHEYEISRYLDTLYSGDPCYNGAVRLCRLLGSSIPIALYYNTISGNAFEPYFAGRRYIAYLGALFFGRVHQTPFGDGKKTQR</sequence>
<dbReference type="Pfam" id="PF03252">
    <property type="entry name" value="Herpes_UL21"/>
    <property type="match status" value="1"/>
</dbReference>
<evidence type="ECO:0000256" key="3">
    <source>
        <dbReference type="ARBA" id="ARBA00004535"/>
    </source>
</evidence>
<evidence type="ECO:0000256" key="9">
    <source>
        <dbReference type="ARBA" id="ARBA00023200"/>
    </source>
</evidence>